<evidence type="ECO:0000313" key="5">
    <source>
        <dbReference type="Proteomes" id="UP001199469"/>
    </source>
</evidence>
<evidence type="ECO:0000313" key="4">
    <source>
        <dbReference type="EMBL" id="MCD2197341.1"/>
    </source>
</evidence>
<proteinExistence type="inferred from homology"/>
<dbReference type="RefSeq" id="WP_230739351.1">
    <property type="nucleotide sequence ID" value="NZ_JAJNDB010000008.1"/>
</dbReference>
<comment type="similarity">
    <text evidence="1">Belongs to the universal stress protein A family.</text>
</comment>
<dbReference type="EMBL" id="JAJNDB010000008">
    <property type="protein sequence ID" value="MCD2197341.1"/>
    <property type="molecule type" value="Genomic_DNA"/>
</dbReference>
<dbReference type="Gene3D" id="3.40.50.620">
    <property type="entry name" value="HUPs"/>
    <property type="match status" value="1"/>
</dbReference>
<dbReference type="InterPro" id="IPR014729">
    <property type="entry name" value="Rossmann-like_a/b/a_fold"/>
</dbReference>
<comment type="caution">
    <text evidence="4">The sequence shown here is derived from an EMBL/GenBank/DDBJ whole genome shotgun (WGS) entry which is preliminary data.</text>
</comment>
<dbReference type="PANTHER" id="PTHR46268:SF15">
    <property type="entry name" value="UNIVERSAL STRESS PROTEIN HP_0031"/>
    <property type="match status" value="1"/>
</dbReference>
<feature type="domain" description="UspA" evidence="3">
    <location>
        <begin position="33"/>
        <end position="171"/>
    </location>
</feature>
<dbReference type="CDD" id="cd00293">
    <property type="entry name" value="USP-like"/>
    <property type="match status" value="1"/>
</dbReference>
<accession>A0ABS8PGE9</accession>
<feature type="region of interest" description="Disordered" evidence="2">
    <location>
        <begin position="1"/>
        <end position="30"/>
    </location>
</feature>
<evidence type="ECO:0000256" key="1">
    <source>
        <dbReference type="ARBA" id="ARBA00008791"/>
    </source>
</evidence>
<sequence>MPDENTPEVDDADLPGPVLHTQGPDPERAPSAHIVLGYAEGEHSDTILGLAADLATRLNATLHVVHIVDLTDYPLSSDDPDWDRKAAEHLAQEQRDVQTALAASPTSWTYHAAHGSPVALLRQVADDCDAMMFVVGSRGEGAGSIASRLLGRPSVSHGLIAHTHRPVLVVPPRAHRPAATH</sequence>
<dbReference type="Proteomes" id="UP001199469">
    <property type="component" value="Unassembled WGS sequence"/>
</dbReference>
<name>A0ABS8PGE9_9PSEU</name>
<protein>
    <submittedName>
        <fullName evidence="4">Universal stress protein</fullName>
    </submittedName>
</protein>
<keyword evidence="5" id="KW-1185">Reference proteome</keyword>
<organism evidence="4 5">
    <name type="scientific">Actinomycetospora endophytica</name>
    <dbReference type="NCBI Taxonomy" id="2291215"/>
    <lineage>
        <taxon>Bacteria</taxon>
        <taxon>Bacillati</taxon>
        <taxon>Actinomycetota</taxon>
        <taxon>Actinomycetes</taxon>
        <taxon>Pseudonocardiales</taxon>
        <taxon>Pseudonocardiaceae</taxon>
        <taxon>Actinomycetospora</taxon>
    </lineage>
</organism>
<dbReference type="SUPFAM" id="SSF52402">
    <property type="entry name" value="Adenine nucleotide alpha hydrolases-like"/>
    <property type="match status" value="1"/>
</dbReference>
<dbReference type="Pfam" id="PF00582">
    <property type="entry name" value="Usp"/>
    <property type="match status" value="1"/>
</dbReference>
<dbReference type="PANTHER" id="PTHR46268">
    <property type="entry name" value="STRESS RESPONSE PROTEIN NHAX"/>
    <property type="match status" value="1"/>
</dbReference>
<reference evidence="4 5" key="1">
    <citation type="submission" date="2021-11" db="EMBL/GenBank/DDBJ databases">
        <title>Draft genome sequence of Actinomycetospora sp. SF1 isolated from the rhizosphere soil.</title>
        <authorList>
            <person name="Duangmal K."/>
            <person name="Chantavorakit T."/>
        </authorList>
    </citation>
    <scope>NUCLEOTIDE SEQUENCE [LARGE SCALE GENOMIC DNA]</scope>
    <source>
        <strain evidence="4 5">TBRC 5722</strain>
    </source>
</reference>
<gene>
    <name evidence="4" type="ORF">LQ327_28605</name>
</gene>
<evidence type="ECO:0000259" key="3">
    <source>
        <dbReference type="Pfam" id="PF00582"/>
    </source>
</evidence>
<dbReference type="InterPro" id="IPR006016">
    <property type="entry name" value="UspA"/>
</dbReference>
<feature type="compositionally biased region" description="Acidic residues" evidence="2">
    <location>
        <begin position="1"/>
        <end position="13"/>
    </location>
</feature>
<evidence type="ECO:0000256" key="2">
    <source>
        <dbReference type="SAM" id="MobiDB-lite"/>
    </source>
</evidence>